<dbReference type="InterPro" id="IPR028082">
    <property type="entry name" value="Peripla_BP_I"/>
</dbReference>
<name>A0A2H0LYU3_9BACT</name>
<dbReference type="Gene3D" id="3.40.50.2300">
    <property type="match status" value="2"/>
</dbReference>
<dbReference type="SUPFAM" id="SSF53822">
    <property type="entry name" value="Periplasmic binding protein-like I"/>
    <property type="match status" value="1"/>
</dbReference>
<protein>
    <recommendedName>
        <fullName evidence="4">Transcriptional regulator LacI/GalR-like sensor domain-containing protein</fullName>
    </recommendedName>
</protein>
<evidence type="ECO:0000256" key="3">
    <source>
        <dbReference type="ARBA" id="ARBA00023163"/>
    </source>
</evidence>
<accession>A0A2H0LYU3</accession>
<keyword evidence="3" id="KW-0804">Transcription</keyword>
<evidence type="ECO:0000259" key="4">
    <source>
        <dbReference type="Pfam" id="PF13377"/>
    </source>
</evidence>
<dbReference type="Pfam" id="PF13377">
    <property type="entry name" value="Peripla_BP_3"/>
    <property type="match status" value="1"/>
</dbReference>
<comment type="caution">
    <text evidence="5">The sequence shown here is derived from an EMBL/GenBank/DDBJ whole genome shotgun (WGS) entry which is preliminary data.</text>
</comment>
<dbReference type="AlphaFoldDB" id="A0A2H0LYU3"/>
<feature type="domain" description="Transcriptional regulator LacI/GalR-like sensor" evidence="4">
    <location>
        <begin position="118"/>
        <end position="280"/>
    </location>
</feature>
<reference evidence="5 6" key="1">
    <citation type="submission" date="2017-09" db="EMBL/GenBank/DDBJ databases">
        <title>Depth-based differentiation of microbial function through sediment-hosted aquifers and enrichment of novel symbionts in the deep terrestrial subsurface.</title>
        <authorList>
            <person name="Probst A.J."/>
            <person name="Ladd B."/>
            <person name="Jarett J.K."/>
            <person name="Geller-Mcgrath D.E."/>
            <person name="Sieber C.M."/>
            <person name="Emerson J.B."/>
            <person name="Anantharaman K."/>
            <person name="Thomas B.C."/>
            <person name="Malmstrom R."/>
            <person name="Stieglmeier M."/>
            <person name="Klingl A."/>
            <person name="Woyke T."/>
            <person name="Ryan C.M."/>
            <person name="Banfield J.F."/>
        </authorList>
    </citation>
    <scope>NUCLEOTIDE SEQUENCE [LARGE SCALE GENOMIC DNA]</scope>
    <source>
        <strain evidence="5">CG11_big_fil_rev_8_21_14_0_20_42_13</strain>
    </source>
</reference>
<evidence type="ECO:0000256" key="1">
    <source>
        <dbReference type="ARBA" id="ARBA00023015"/>
    </source>
</evidence>
<dbReference type="InterPro" id="IPR046335">
    <property type="entry name" value="LacI/GalR-like_sensor"/>
</dbReference>
<dbReference type="CDD" id="cd06267">
    <property type="entry name" value="PBP1_LacI_sugar_binding-like"/>
    <property type="match status" value="1"/>
</dbReference>
<dbReference type="PANTHER" id="PTHR30146">
    <property type="entry name" value="LACI-RELATED TRANSCRIPTIONAL REPRESSOR"/>
    <property type="match status" value="1"/>
</dbReference>
<sequence>MKTSLHHVFALVVRRFEDALHSFYVSEVIKGASLAASRLKIDLLVHVTEKKVHVDWLNSPTLNLEYVDGILFADIDCDVKTLKKVLDKKIPCLVMNNYLKDPINCISIDNKNAAVEAVEYLINLGHTKIATISGDLSTQAGKDRLEGYKVALTQNKIPINLNYIRTGNFLRTPAHQAAETLLSLTDRPTAIFAASDIMALEAISVAGKKNIKVPEQLSVIGFDDNPILSYSALGLTTVRQPITEMGRLAVENLYQIVNKKAKQVPIKVLLPTKLIKRESCKEVKK</sequence>
<proteinExistence type="predicted"/>
<dbReference type="EMBL" id="PCWA01000035">
    <property type="protein sequence ID" value="PIQ89542.1"/>
    <property type="molecule type" value="Genomic_DNA"/>
</dbReference>
<dbReference type="GO" id="GO:0000976">
    <property type="term" value="F:transcription cis-regulatory region binding"/>
    <property type="evidence" value="ECO:0007669"/>
    <property type="project" value="TreeGrafter"/>
</dbReference>
<evidence type="ECO:0000256" key="2">
    <source>
        <dbReference type="ARBA" id="ARBA00023125"/>
    </source>
</evidence>
<keyword evidence="2" id="KW-0238">DNA-binding</keyword>
<gene>
    <name evidence="5" type="ORF">COV72_02650</name>
</gene>
<dbReference type="PANTHER" id="PTHR30146:SF109">
    <property type="entry name" value="HTH-TYPE TRANSCRIPTIONAL REGULATOR GALS"/>
    <property type="match status" value="1"/>
</dbReference>
<evidence type="ECO:0000313" key="6">
    <source>
        <dbReference type="Proteomes" id="UP000229641"/>
    </source>
</evidence>
<evidence type="ECO:0000313" key="5">
    <source>
        <dbReference type="EMBL" id="PIQ89542.1"/>
    </source>
</evidence>
<dbReference type="Proteomes" id="UP000229641">
    <property type="component" value="Unassembled WGS sequence"/>
</dbReference>
<organism evidence="5 6">
    <name type="scientific">Candidatus Ghiorseimicrobium undicola</name>
    <dbReference type="NCBI Taxonomy" id="1974746"/>
    <lineage>
        <taxon>Bacteria</taxon>
        <taxon>Pseudomonadati</taxon>
        <taxon>Candidatus Omnitrophota</taxon>
        <taxon>Candidatus Ghiorseimicrobium</taxon>
    </lineage>
</organism>
<dbReference type="GO" id="GO:0003700">
    <property type="term" value="F:DNA-binding transcription factor activity"/>
    <property type="evidence" value="ECO:0007669"/>
    <property type="project" value="TreeGrafter"/>
</dbReference>
<keyword evidence="1" id="KW-0805">Transcription regulation</keyword>